<evidence type="ECO:0000313" key="5">
    <source>
        <dbReference type="EMBL" id="ABW28459.1"/>
    </source>
</evidence>
<dbReference type="AlphaFoldDB" id="B0C161"/>
<dbReference type="KEGG" id="amr:AM1_3467"/>
<dbReference type="Pfam" id="PF04072">
    <property type="entry name" value="LCM"/>
    <property type="match status" value="1"/>
</dbReference>
<evidence type="ECO:0000256" key="4">
    <source>
        <dbReference type="RuleBase" id="RU362030"/>
    </source>
</evidence>
<dbReference type="eggNOG" id="COG3315">
    <property type="taxonomic scope" value="Bacteria"/>
</dbReference>
<evidence type="ECO:0000256" key="2">
    <source>
        <dbReference type="ARBA" id="ARBA00022603"/>
    </source>
</evidence>
<dbReference type="HOGENOM" id="CLU_056160_1_0_3"/>
<dbReference type="OrthoDB" id="9800233at2"/>
<keyword evidence="2 4" id="KW-0489">Methyltransferase</keyword>
<dbReference type="GO" id="GO:0008168">
    <property type="term" value="F:methyltransferase activity"/>
    <property type="evidence" value="ECO:0007669"/>
    <property type="project" value="UniProtKB-UniRule"/>
</dbReference>
<dbReference type="Proteomes" id="UP000000268">
    <property type="component" value="Chromosome"/>
</dbReference>
<organism evidence="5 6">
    <name type="scientific">Acaryochloris marina (strain MBIC 11017)</name>
    <dbReference type="NCBI Taxonomy" id="329726"/>
    <lineage>
        <taxon>Bacteria</taxon>
        <taxon>Bacillati</taxon>
        <taxon>Cyanobacteriota</taxon>
        <taxon>Cyanophyceae</taxon>
        <taxon>Acaryochloridales</taxon>
        <taxon>Acaryochloridaceae</taxon>
        <taxon>Acaryochloris</taxon>
    </lineage>
</organism>
<reference evidence="5 6" key="1">
    <citation type="journal article" date="2008" name="Proc. Natl. Acad. Sci. U.S.A.">
        <title>Niche adaptation and genome expansion in the chlorophyll d-producing cyanobacterium Acaryochloris marina.</title>
        <authorList>
            <person name="Swingley W.D."/>
            <person name="Chen M."/>
            <person name="Cheung P.C."/>
            <person name="Conrad A.L."/>
            <person name="Dejesa L.C."/>
            <person name="Hao J."/>
            <person name="Honchak B.M."/>
            <person name="Karbach L.E."/>
            <person name="Kurdoglu A."/>
            <person name="Lahiri S."/>
            <person name="Mastrian S.D."/>
            <person name="Miyashita H."/>
            <person name="Page L."/>
            <person name="Ramakrishna P."/>
            <person name="Satoh S."/>
            <person name="Sattley W.M."/>
            <person name="Shimada Y."/>
            <person name="Taylor H.L."/>
            <person name="Tomo T."/>
            <person name="Tsuchiya T."/>
            <person name="Wang Z.T."/>
            <person name="Raymond J."/>
            <person name="Mimuro M."/>
            <person name="Blankenship R.E."/>
            <person name="Touchman J.W."/>
        </authorList>
    </citation>
    <scope>NUCLEOTIDE SEQUENCE [LARGE SCALE GENOMIC DNA]</scope>
    <source>
        <strain evidence="6">MBIC 11017</strain>
    </source>
</reference>
<protein>
    <recommendedName>
        <fullName evidence="4">S-adenosyl-L-methionine-dependent methyltransferase</fullName>
        <ecNumber evidence="4">2.1.1.-</ecNumber>
    </recommendedName>
</protein>
<dbReference type="InterPro" id="IPR029063">
    <property type="entry name" value="SAM-dependent_MTases_sf"/>
</dbReference>
<dbReference type="InterPro" id="IPR011610">
    <property type="entry name" value="SAM_mthyl_Trfase_ML2640-like"/>
</dbReference>
<dbReference type="Gene3D" id="3.40.50.150">
    <property type="entry name" value="Vaccinia Virus protein VP39"/>
    <property type="match status" value="1"/>
</dbReference>
<sequence>MSKLSESAYLVALYRALESERSDALFQDPWARQLAGGQGQLCQALLGDVQQYADVIAIRTHLIDKLVQERIAHGNIGLVMNLGAGLDTRPYRLNLPSSLIWLDIDLPDILEYKHQTLLGVKPRCILKRIKGNLVDSTFRRSLFSVIHQLSKPALVITEGLSGYWTEHQVSKLAAHLSQQDRIGWWILELAAPTVLRGWHMQYSQTLYDQYIGNGEPAFKFAPQQGPEFFQTWGWQVAHQYDVLDKLSHLQRATPLVHLRAVMKRVLGKLHIPQAIPSQVVLLTHPTGSRAKRNNSWLPSGQ</sequence>
<comment type="similarity">
    <text evidence="1 4">Belongs to the UPF0677 family.</text>
</comment>
<dbReference type="RefSeq" id="WP_012163857.1">
    <property type="nucleotide sequence ID" value="NC_009925.1"/>
</dbReference>
<keyword evidence="6" id="KW-1185">Reference proteome</keyword>
<dbReference type="PANTHER" id="PTHR43619:SF2">
    <property type="entry name" value="S-ADENOSYL-L-METHIONINE-DEPENDENT METHYLTRANSFERASES SUPERFAMILY PROTEIN"/>
    <property type="match status" value="1"/>
</dbReference>
<dbReference type="GO" id="GO:0032259">
    <property type="term" value="P:methylation"/>
    <property type="evidence" value="ECO:0007669"/>
    <property type="project" value="UniProtKB-KW"/>
</dbReference>
<proteinExistence type="inferred from homology"/>
<name>B0C161_ACAM1</name>
<evidence type="ECO:0000256" key="3">
    <source>
        <dbReference type="ARBA" id="ARBA00022679"/>
    </source>
</evidence>
<dbReference type="SUPFAM" id="SSF53335">
    <property type="entry name" value="S-adenosyl-L-methionine-dependent methyltransferases"/>
    <property type="match status" value="1"/>
</dbReference>
<comment type="function">
    <text evidence="4">Exhibits S-adenosyl-L-methionine-dependent methyltransferase activity.</text>
</comment>
<evidence type="ECO:0000256" key="1">
    <source>
        <dbReference type="ARBA" id="ARBA00008138"/>
    </source>
</evidence>
<dbReference type="EMBL" id="CP000828">
    <property type="protein sequence ID" value="ABW28459.1"/>
    <property type="molecule type" value="Genomic_DNA"/>
</dbReference>
<dbReference type="PANTHER" id="PTHR43619">
    <property type="entry name" value="S-ADENOSYL-L-METHIONINE-DEPENDENT METHYLTRANSFERASE YKTD-RELATED"/>
    <property type="match status" value="1"/>
</dbReference>
<gene>
    <name evidence="5" type="ordered locus">AM1_3467</name>
</gene>
<dbReference type="STRING" id="329726.AM1_3467"/>
<evidence type="ECO:0000313" key="6">
    <source>
        <dbReference type="Proteomes" id="UP000000268"/>
    </source>
</evidence>
<accession>B0C161</accession>
<keyword evidence="3 5" id="KW-0808">Transferase</keyword>
<dbReference type="NCBIfam" id="TIGR00027">
    <property type="entry name" value="mthyl_TIGR00027"/>
    <property type="match status" value="1"/>
</dbReference>
<dbReference type="EC" id="2.1.1.-" evidence="4"/>
<dbReference type="InterPro" id="IPR007213">
    <property type="entry name" value="Ppm1/Ppm2/Tcmp"/>
</dbReference>
<keyword evidence="4" id="KW-0949">S-adenosyl-L-methionine</keyword>